<proteinExistence type="predicted"/>
<dbReference type="InParanoid" id="A0A0D1CMS3"/>
<dbReference type="EMBL" id="CM003150">
    <property type="protein sequence ID" value="KIS67983.1"/>
    <property type="molecule type" value="Genomic_DNA"/>
</dbReference>
<dbReference type="VEuPathDB" id="FungiDB:UMAG_04027"/>
<evidence type="ECO:0000313" key="2">
    <source>
        <dbReference type="EMBL" id="KIS67983.1"/>
    </source>
</evidence>
<gene>
    <name evidence="2" type="ORF">UMAG_04027</name>
</gene>
<sequence length="148" mass="15769">MKLPALIATVMSIGVVITTAATVPATQAAITTVEDSWGYINTHQNTSRVEVDDRGYPYMWDIDGNHVQLTGEASEFWSKKLGAAALARRNSGLAVPDHHVAMAKRAEADPDACCGGPDGQQCGDVSCILHVRCISQSCYICGPGYCII</sequence>
<dbReference type="AlphaFoldDB" id="A0A0D1CMS3"/>
<feature type="signal peptide" evidence="1">
    <location>
        <begin position="1"/>
        <end position="20"/>
    </location>
</feature>
<organism evidence="2 3">
    <name type="scientific">Mycosarcoma maydis</name>
    <name type="common">Corn smut fungus</name>
    <name type="synonym">Ustilago maydis</name>
    <dbReference type="NCBI Taxonomy" id="5270"/>
    <lineage>
        <taxon>Eukaryota</taxon>
        <taxon>Fungi</taxon>
        <taxon>Dikarya</taxon>
        <taxon>Basidiomycota</taxon>
        <taxon>Ustilaginomycotina</taxon>
        <taxon>Ustilaginomycetes</taxon>
        <taxon>Ustilaginales</taxon>
        <taxon>Ustilaginaceae</taxon>
        <taxon>Mycosarcoma</taxon>
    </lineage>
</organism>
<dbReference type="Proteomes" id="UP000000561">
    <property type="component" value="Chromosome 11"/>
</dbReference>
<dbReference type="KEGG" id="uma:UMAG_04027"/>
<evidence type="ECO:0000256" key="1">
    <source>
        <dbReference type="SAM" id="SignalP"/>
    </source>
</evidence>
<protein>
    <submittedName>
        <fullName evidence="2">Uncharacterized protein</fullName>
    </submittedName>
</protein>
<name>A0A0D1CMS3_MYCMD</name>
<accession>A0A0D1CMS3</accession>
<dbReference type="GeneID" id="23564320"/>
<dbReference type="RefSeq" id="XP_011390473.1">
    <property type="nucleotide sequence ID" value="XM_011392171.1"/>
</dbReference>
<keyword evidence="1" id="KW-0732">Signal</keyword>
<reference evidence="2 3" key="1">
    <citation type="journal article" date="2006" name="Nature">
        <title>Insights from the genome of the biotrophic fungal plant pathogen Ustilago maydis.</title>
        <authorList>
            <person name="Kamper J."/>
            <person name="Kahmann R."/>
            <person name="Bolker M."/>
            <person name="Ma L.J."/>
            <person name="Brefort T."/>
            <person name="Saville B.J."/>
            <person name="Banuett F."/>
            <person name="Kronstad J.W."/>
            <person name="Gold S.E."/>
            <person name="Muller O."/>
            <person name="Perlin M.H."/>
            <person name="Wosten H.A."/>
            <person name="de Vries R."/>
            <person name="Ruiz-Herrera J."/>
            <person name="Reynaga-Pena C.G."/>
            <person name="Snetselaar K."/>
            <person name="McCann M."/>
            <person name="Perez-Martin J."/>
            <person name="Feldbrugge M."/>
            <person name="Basse C.W."/>
            <person name="Steinberg G."/>
            <person name="Ibeas J.I."/>
            <person name="Holloman W."/>
            <person name="Guzman P."/>
            <person name="Farman M."/>
            <person name="Stajich J.E."/>
            <person name="Sentandreu R."/>
            <person name="Gonzalez-Prieto J.M."/>
            <person name="Kennell J.C."/>
            <person name="Molina L."/>
            <person name="Schirawski J."/>
            <person name="Mendoza-Mendoza A."/>
            <person name="Greilinger D."/>
            <person name="Munch K."/>
            <person name="Rossel N."/>
            <person name="Scherer M."/>
            <person name="Vranes M."/>
            <person name="Ladendorf O."/>
            <person name="Vincon V."/>
            <person name="Fuchs U."/>
            <person name="Sandrock B."/>
            <person name="Meng S."/>
            <person name="Ho E.C."/>
            <person name="Cahill M.J."/>
            <person name="Boyce K.J."/>
            <person name="Klose J."/>
            <person name="Klosterman S.J."/>
            <person name="Deelstra H.J."/>
            <person name="Ortiz-Castellanos L."/>
            <person name="Li W."/>
            <person name="Sanchez-Alonso P."/>
            <person name="Schreier P.H."/>
            <person name="Hauser-Hahn I."/>
            <person name="Vaupel M."/>
            <person name="Koopmann E."/>
            <person name="Friedrich G."/>
            <person name="Voss H."/>
            <person name="Schluter T."/>
            <person name="Margolis J."/>
            <person name="Platt D."/>
            <person name="Swimmer C."/>
            <person name="Gnirke A."/>
            <person name="Chen F."/>
            <person name="Vysotskaia V."/>
            <person name="Mannhaupt G."/>
            <person name="Guldener U."/>
            <person name="Munsterkotter M."/>
            <person name="Haase D."/>
            <person name="Oesterheld M."/>
            <person name="Mewes H.W."/>
            <person name="Mauceli E.W."/>
            <person name="DeCaprio D."/>
            <person name="Wade C.M."/>
            <person name="Butler J."/>
            <person name="Young S."/>
            <person name="Jaffe D.B."/>
            <person name="Calvo S."/>
            <person name="Nusbaum C."/>
            <person name="Galagan J."/>
            <person name="Birren B.W."/>
        </authorList>
    </citation>
    <scope>NUCLEOTIDE SEQUENCE [LARGE SCALE GENOMIC DNA]</scope>
    <source>
        <strain evidence="3">DSM 14603 / FGSC 9021 / UM521</strain>
    </source>
</reference>
<feature type="chain" id="PRO_5002244274" evidence="1">
    <location>
        <begin position="21"/>
        <end position="148"/>
    </location>
</feature>
<evidence type="ECO:0000313" key="3">
    <source>
        <dbReference type="Proteomes" id="UP000000561"/>
    </source>
</evidence>
<keyword evidence="3" id="KW-1185">Reference proteome</keyword>